<protein>
    <recommendedName>
        <fullName evidence="4">DYW domain-containing protein</fullName>
    </recommendedName>
</protein>
<dbReference type="PROSITE" id="PS51375">
    <property type="entry name" value="PPR"/>
    <property type="match status" value="8"/>
</dbReference>
<dbReference type="GO" id="GO:0048731">
    <property type="term" value="P:system development"/>
    <property type="evidence" value="ECO:0007669"/>
    <property type="project" value="UniProtKB-ARBA"/>
</dbReference>
<feature type="repeat" description="PPR" evidence="3">
    <location>
        <begin position="157"/>
        <end position="191"/>
    </location>
</feature>
<feature type="repeat" description="PPR" evidence="3">
    <location>
        <begin position="64"/>
        <end position="94"/>
    </location>
</feature>
<dbReference type="AlphaFoldDB" id="A0AAV7ECT0"/>
<dbReference type="FunFam" id="1.25.40.10:FF:002130">
    <property type="entry name" value="Pentatricopeptide repeat-containing protein mitochondrial"/>
    <property type="match status" value="1"/>
</dbReference>
<dbReference type="FunFam" id="1.25.40.10:FF:002148">
    <property type="entry name" value="Pentatricopeptide repeat-containing protein At2g29760, chloroplastic"/>
    <property type="match status" value="1"/>
</dbReference>
<name>A0AAV7ECT0_ARIFI</name>
<dbReference type="InterPro" id="IPR046960">
    <property type="entry name" value="PPR_At4g14850-like_plant"/>
</dbReference>
<accession>A0AAV7ECT0</accession>
<dbReference type="InterPro" id="IPR002885">
    <property type="entry name" value="PPR_rpt"/>
</dbReference>
<dbReference type="Proteomes" id="UP000825729">
    <property type="component" value="Unassembled WGS sequence"/>
</dbReference>
<dbReference type="InterPro" id="IPR046848">
    <property type="entry name" value="E_motif"/>
</dbReference>
<dbReference type="GO" id="GO:0008270">
    <property type="term" value="F:zinc ion binding"/>
    <property type="evidence" value="ECO:0007669"/>
    <property type="project" value="InterPro"/>
</dbReference>
<feature type="repeat" description="PPR" evidence="3">
    <location>
        <begin position="514"/>
        <end position="548"/>
    </location>
</feature>
<feature type="repeat" description="PPR" evidence="3">
    <location>
        <begin position="614"/>
        <end position="648"/>
    </location>
</feature>
<evidence type="ECO:0000259" key="4">
    <source>
        <dbReference type="Pfam" id="PF14432"/>
    </source>
</evidence>
<dbReference type="Pfam" id="PF01535">
    <property type="entry name" value="PPR"/>
    <property type="match status" value="11"/>
</dbReference>
<feature type="repeat" description="PPR" evidence="3">
    <location>
        <begin position="351"/>
        <end position="381"/>
    </location>
</feature>
<keyword evidence="2" id="KW-0677">Repeat</keyword>
<dbReference type="FunFam" id="1.25.40.10:FF:000125">
    <property type="entry name" value="Pentatricopeptide repeat-containing protein"/>
    <property type="match status" value="1"/>
</dbReference>
<proteinExistence type="inferred from homology"/>
<dbReference type="Gene3D" id="1.25.40.10">
    <property type="entry name" value="Tetratricopeptide repeat domain"/>
    <property type="match status" value="6"/>
</dbReference>
<gene>
    <name evidence="5" type="ORF">H6P81_012773</name>
</gene>
<feature type="repeat" description="PPR" evidence="3">
    <location>
        <begin position="483"/>
        <end position="513"/>
    </location>
</feature>
<organism evidence="5 6">
    <name type="scientific">Aristolochia fimbriata</name>
    <name type="common">White veined hardy Dutchman's pipe vine</name>
    <dbReference type="NCBI Taxonomy" id="158543"/>
    <lineage>
        <taxon>Eukaryota</taxon>
        <taxon>Viridiplantae</taxon>
        <taxon>Streptophyta</taxon>
        <taxon>Embryophyta</taxon>
        <taxon>Tracheophyta</taxon>
        <taxon>Spermatophyta</taxon>
        <taxon>Magnoliopsida</taxon>
        <taxon>Magnoliidae</taxon>
        <taxon>Piperales</taxon>
        <taxon>Aristolochiaceae</taxon>
        <taxon>Aristolochia</taxon>
    </lineage>
</organism>
<reference evidence="5 6" key="1">
    <citation type="submission" date="2021-07" db="EMBL/GenBank/DDBJ databases">
        <title>The Aristolochia fimbriata genome: insights into angiosperm evolution, floral development and chemical biosynthesis.</title>
        <authorList>
            <person name="Jiao Y."/>
        </authorList>
    </citation>
    <scope>NUCLEOTIDE SEQUENCE [LARGE SCALE GENOMIC DNA]</scope>
    <source>
        <strain evidence="5">IBCAS-2021</strain>
        <tissue evidence="5">Leaf</tissue>
    </source>
</reference>
<evidence type="ECO:0000256" key="1">
    <source>
        <dbReference type="ARBA" id="ARBA00006643"/>
    </source>
</evidence>
<dbReference type="Pfam" id="PF14432">
    <property type="entry name" value="DYW_deaminase"/>
    <property type="match status" value="1"/>
</dbReference>
<dbReference type="InterPro" id="IPR011990">
    <property type="entry name" value="TPR-like_helical_dom_sf"/>
</dbReference>
<feature type="repeat" description="PPR" evidence="3">
    <location>
        <begin position="95"/>
        <end position="129"/>
    </location>
</feature>
<dbReference type="FunFam" id="1.25.40.10:FF:000393">
    <property type="entry name" value="Pentatricopeptide repeat-containing protein At1g20230"/>
    <property type="match status" value="1"/>
</dbReference>
<feature type="repeat" description="PPR" evidence="3">
    <location>
        <begin position="382"/>
        <end position="416"/>
    </location>
</feature>
<feature type="domain" description="DYW" evidence="4">
    <location>
        <begin position="829"/>
        <end position="921"/>
    </location>
</feature>
<dbReference type="InterPro" id="IPR032867">
    <property type="entry name" value="DYW_dom"/>
</dbReference>
<dbReference type="Pfam" id="PF13041">
    <property type="entry name" value="PPR_2"/>
    <property type="match status" value="2"/>
</dbReference>
<dbReference type="PANTHER" id="PTHR47926">
    <property type="entry name" value="PENTATRICOPEPTIDE REPEAT-CONTAINING PROTEIN"/>
    <property type="match status" value="1"/>
</dbReference>
<dbReference type="PANTHER" id="PTHR47926:SF533">
    <property type="entry name" value="DYW DOMAIN-CONTAINING PROTEIN"/>
    <property type="match status" value="1"/>
</dbReference>
<evidence type="ECO:0000256" key="2">
    <source>
        <dbReference type="ARBA" id="ARBA00022737"/>
    </source>
</evidence>
<comment type="caution">
    <text evidence="5">The sequence shown here is derived from an EMBL/GenBank/DDBJ whole genome shotgun (WGS) entry which is preliminary data.</text>
</comment>
<comment type="similarity">
    <text evidence="1">Belongs to the PPR family. PCMP-H subfamily.</text>
</comment>
<dbReference type="EMBL" id="JAINDJ010000005">
    <property type="protein sequence ID" value="KAG9446645.1"/>
    <property type="molecule type" value="Genomic_DNA"/>
</dbReference>
<evidence type="ECO:0000313" key="5">
    <source>
        <dbReference type="EMBL" id="KAG9446645.1"/>
    </source>
</evidence>
<dbReference type="Pfam" id="PF20431">
    <property type="entry name" value="E_motif"/>
    <property type="match status" value="1"/>
</dbReference>
<dbReference type="GO" id="GO:0009451">
    <property type="term" value="P:RNA modification"/>
    <property type="evidence" value="ECO:0007669"/>
    <property type="project" value="InterPro"/>
</dbReference>
<evidence type="ECO:0000256" key="3">
    <source>
        <dbReference type="PROSITE-ProRule" id="PRU00708"/>
    </source>
</evidence>
<keyword evidence="6" id="KW-1185">Reference proteome</keyword>
<sequence length="992" mass="112023">MQRLVCLVDISPHRLCRAVSTCGLPITQNPDTSLFASTRQIKELSKLGRVDEARQVFDYMIQRDTFAWNAMISGYAQNGLIDEARSLFDAFLGKDVRSWTALITGYARVGQVDEARQLFGQMPERNVVSWNAMISAYVDNGDIISARKLFDEMQERDVASWNSILRWYCHSFQMAEACDFFYQMKEKNLVTWSTMIAGYTNSSDYEKSWQLFCQMRRNLVLVDQFVLVVTLTALTNLNSPNLVESLHTLTIKTSFVRDVVVGTAFLNAYARNGLIDNVKKFFETMTDRNDFTWSTMISTFSQIGGIKEVIALYTKIPDKTVNCQTAMLTSYTQHGMVNEARDLFDEIRDPNMIAWNAMLTGYIQNGMVPEAWEFFRRMPCHNAVSWAAMISGFAQSGMNEEALKFVSELHRLEFLPSHSCITSAIFACTNISAFEMGRQIHAVAIKTAAAFNSFVGNALITMYAKCRKTEDVSQAFKTVRVKDVVSWNSLVAGLSLNYLLDDATNIFRKMPKRDVVSWTSIISAHVQGGHEDRALELFVEMLSTTTTPNSSTIASLLSACASMGSTKLGKQIHALAFKLGLNSVLFVANSLINMYFKCGCLDAFQIFDELFDRDIVTWNSVLSGAAQQGFGKEAVDIFEQMKAEGVSPNQASFVGLLCACSHAGMVEEGWNYFISMSRDYGLEPMELHYACIVDLLGRAGRLYEAEEFIENMPIEPDSVVFAALLAACRIHKNVDLGRKIAEKLFQIDSQNAGNYILLSNIYASLGMWKKVGEVRKLMKERGVTKEPGCSWIQMKNKLHTFVTGDKMHVQTEQMHSKLKELYCKLQATGYVPDTNFVLHDVEEEQKEYALLYHSEKLALAFGLLNTPNGAPLHIMKNLRICGDCHNFAKFVSDITSREIVIRDGNRFHHFHNGICSCRDYWLCVVQKREGKWFGSKQEVHSDLVYDDPFDSLCTQLCQGLHSLTHLYLKIFISSFYHVKGEPPKGSKSFTLP</sequence>
<dbReference type="NCBIfam" id="TIGR00756">
    <property type="entry name" value="PPR"/>
    <property type="match status" value="8"/>
</dbReference>
<evidence type="ECO:0000313" key="6">
    <source>
        <dbReference type="Proteomes" id="UP000825729"/>
    </source>
</evidence>
<dbReference type="SUPFAM" id="SSF48452">
    <property type="entry name" value="TPR-like"/>
    <property type="match status" value="1"/>
</dbReference>
<dbReference type="GO" id="GO:0003723">
    <property type="term" value="F:RNA binding"/>
    <property type="evidence" value="ECO:0007669"/>
    <property type="project" value="InterPro"/>
</dbReference>